<keyword evidence="2" id="KW-0808">Transferase</keyword>
<keyword evidence="2" id="KW-0489">Methyltransferase</keyword>
<dbReference type="PANTHER" id="PTHR43861">
    <property type="entry name" value="TRANS-ACONITATE 2-METHYLTRANSFERASE-RELATED"/>
    <property type="match status" value="1"/>
</dbReference>
<keyword evidence="3" id="KW-1185">Reference proteome</keyword>
<dbReference type="Proteomes" id="UP000632377">
    <property type="component" value="Unassembled WGS sequence"/>
</dbReference>
<reference evidence="2 3" key="1">
    <citation type="submission" date="2021-01" db="EMBL/GenBank/DDBJ databases">
        <title>Genome public.</title>
        <authorList>
            <person name="Liu C."/>
            <person name="Sun Q."/>
        </authorList>
    </citation>
    <scope>NUCLEOTIDE SEQUENCE [LARGE SCALE GENOMIC DNA]</scope>
    <source>
        <strain evidence="2 3">YIM B02515</strain>
    </source>
</reference>
<evidence type="ECO:0000259" key="1">
    <source>
        <dbReference type="Pfam" id="PF08241"/>
    </source>
</evidence>
<evidence type="ECO:0000313" key="2">
    <source>
        <dbReference type="EMBL" id="MBL4934179.1"/>
    </source>
</evidence>
<organism evidence="2 3">
    <name type="scientific">Clostridium rhizosphaerae</name>
    <dbReference type="NCBI Taxonomy" id="2803861"/>
    <lineage>
        <taxon>Bacteria</taxon>
        <taxon>Bacillati</taxon>
        <taxon>Bacillota</taxon>
        <taxon>Clostridia</taxon>
        <taxon>Eubacteriales</taxon>
        <taxon>Clostridiaceae</taxon>
        <taxon>Clostridium</taxon>
    </lineage>
</organism>
<dbReference type="InterPro" id="IPR029063">
    <property type="entry name" value="SAM-dependent_MTases_sf"/>
</dbReference>
<name>A0ABS1T4D1_9CLOT</name>
<dbReference type="GO" id="GO:0008168">
    <property type="term" value="F:methyltransferase activity"/>
    <property type="evidence" value="ECO:0007669"/>
    <property type="project" value="UniProtKB-KW"/>
</dbReference>
<comment type="caution">
    <text evidence="2">The sequence shown here is derived from an EMBL/GenBank/DDBJ whole genome shotgun (WGS) entry which is preliminary data.</text>
</comment>
<dbReference type="InterPro" id="IPR013216">
    <property type="entry name" value="Methyltransf_11"/>
</dbReference>
<dbReference type="CDD" id="cd02440">
    <property type="entry name" value="AdoMet_MTases"/>
    <property type="match status" value="1"/>
</dbReference>
<feature type="domain" description="Methyltransferase type 11" evidence="1">
    <location>
        <begin position="52"/>
        <end position="149"/>
    </location>
</feature>
<dbReference type="Pfam" id="PF08241">
    <property type="entry name" value="Methyltransf_11"/>
    <property type="match status" value="1"/>
</dbReference>
<accession>A0ABS1T4D1</accession>
<dbReference type="GO" id="GO:0032259">
    <property type="term" value="P:methylation"/>
    <property type="evidence" value="ECO:0007669"/>
    <property type="project" value="UniProtKB-KW"/>
</dbReference>
<gene>
    <name evidence="2" type="ORF">JK636_00240</name>
</gene>
<protein>
    <submittedName>
        <fullName evidence="2">Class I SAM-dependent methyltransferase</fullName>
    </submittedName>
</protein>
<dbReference type="RefSeq" id="WP_202746831.1">
    <property type="nucleotide sequence ID" value="NZ_JAESWC010000001.1"/>
</dbReference>
<evidence type="ECO:0000313" key="3">
    <source>
        <dbReference type="Proteomes" id="UP000632377"/>
    </source>
</evidence>
<dbReference type="SUPFAM" id="SSF53335">
    <property type="entry name" value="S-adenosyl-L-methionine-dependent methyltransferases"/>
    <property type="match status" value="1"/>
</dbReference>
<proteinExistence type="predicted"/>
<dbReference type="PANTHER" id="PTHR43861:SF1">
    <property type="entry name" value="TRANS-ACONITATE 2-METHYLTRANSFERASE"/>
    <property type="match status" value="1"/>
</dbReference>
<dbReference type="Gene3D" id="3.40.50.150">
    <property type="entry name" value="Vaccinia Virus protein VP39"/>
    <property type="match status" value="1"/>
</dbReference>
<dbReference type="EMBL" id="JAESWC010000001">
    <property type="protein sequence ID" value="MBL4934179.1"/>
    <property type="molecule type" value="Genomic_DNA"/>
</dbReference>
<sequence length="248" mass="28357">MSDKTIHEINRTYWNTYADDWFGVTALPQYGPSFVTEEELNLFGDVREAKLLEIGCGSGHSLKYHADNGAAELWGLDMSSKQLENANNYLRENNYAAKLICSPMEEECGIPKNYFDFVYSIYAIGWTTDLENTFMKIAAYLKKGGVFIFSWKHPLNNCVTIDEDKLLFEKSYFDEAWFTQPMPGENKALLCSRKISTYINALSKAGFIIEEMVEQTDSKTLNEAGEVSDRIKKAKMLPFSFVFKARKL</sequence>